<sequence length="67" mass="7511">MREQLRFVLVIRAYTYRYLIAVTWAAAPQLDSAKVSPDASALSDRDRAAKSAVLIKARASARRLTLF</sequence>
<dbReference type="EMBL" id="FTNE01000011">
    <property type="protein sequence ID" value="SIQ90357.1"/>
    <property type="molecule type" value="Genomic_DNA"/>
</dbReference>
<keyword evidence="2" id="KW-1185">Reference proteome</keyword>
<dbReference type="AlphaFoldDB" id="A0A8G2CL08"/>
<evidence type="ECO:0000313" key="1">
    <source>
        <dbReference type="EMBL" id="SIQ90357.1"/>
    </source>
</evidence>
<name>A0A8G2CL08_ACIRU</name>
<protein>
    <submittedName>
        <fullName evidence="1">Uncharacterized protein</fullName>
    </submittedName>
</protein>
<reference evidence="1 2" key="1">
    <citation type="submission" date="2017-01" db="EMBL/GenBank/DDBJ databases">
        <authorList>
            <person name="Varghese N."/>
            <person name="Submissions S."/>
        </authorList>
    </citation>
    <scope>NUCLEOTIDE SEQUENCE [LARGE SCALE GENOMIC DNA]</scope>
    <source>
        <strain evidence="1 2">ATCC 35905</strain>
    </source>
</reference>
<organism evidence="1 2">
    <name type="scientific">Acidiphilium rubrum</name>
    <dbReference type="NCBI Taxonomy" id="526"/>
    <lineage>
        <taxon>Bacteria</taxon>
        <taxon>Pseudomonadati</taxon>
        <taxon>Pseudomonadota</taxon>
        <taxon>Alphaproteobacteria</taxon>
        <taxon>Acetobacterales</taxon>
        <taxon>Acidocellaceae</taxon>
        <taxon>Acidiphilium</taxon>
    </lineage>
</organism>
<evidence type="ECO:0000313" key="2">
    <source>
        <dbReference type="Proteomes" id="UP000186308"/>
    </source>
</evidence>
<dbReference type="RefSeq" id="WP_029311923.1">
    <property type="nucleotide sequence ID" value="NZ_FTNE01000011.1"/>
</dbReference>
<dbReference type="Proteomes" id="UP000186308">
    <property type="component" value="Unassembled WGS sequence"/>
</dbReference>
<proteinExistence type="predicted"/>
<comment type="caution">
    <text evidence="1">The sequence shown here is derived from an EMBL/GenBank/DDBJ whole genome shotgun (WGS) entry which is preliminary data.</text>
</comment>
<accession>A0A8G2CL08</accession>
<gene>
    <name evidence="1" type="ORF">SAMN05421828_11182</name>
</gene>